<gene>
    <name evidence="2" type="ORF">NITHO_1770005</name>
</gene>
<name>I4EEA7_9BACT</name>
<dbReference type="AlphaFoldDB" id="I4EEA7"/>
<organism evidence="2 3">
    <name type="scientific">Nitrolancea hollandica Lb</name>
    <dbReference type="NCBI Taxonomy" id="1129897"/>
    <lineage>
        <taxon>Bacteria</taxon>
        <taxon>Pseudomonadati</taxon>
        <taxon>Thermomicrobiota</taxon>
        <taxon>Thermomicrobia</taxon>
        <taxon>Sphaerobacterales</taxon>
        <taxon>Sphaerobacterineae</taxon>
        <taxon>Sphaerobacteraceae</taxon>
        <taxon>Nitrolancea</taxon>
    </lineage>
</organism>
<evidence type="ECO:0000313" key="3">
    <source>
        <dbReference type="Proteomes" id="UP000004221"/>
    </source>
</evidence>
<accession>I4EEA7</accession>
<proteinExistence type="predicted"/>
<feature type="region of interest" description="Disordered" evidence="1">
    <location>
        <begin position="1"/>
        <end position="29"/>
    </location>
</feature>
<sequence length="82" mass="8532">MNRQGNPGSNSGASPAEHKPSSGASAASCFGWKRDGTGWWVIAQIPGGLPDLAQPSTPGRALRLGRDLDGLSLAVQEQVVHR</sequence>
<protein>
    <submittedName>
        <fullName evidence="2">Uncharacterized protein</fullName>
    </submittedName>
</protein>
<dbReference type="Proteomes" id="UP000004221">
    <property type="component" value="Unassembled WGS sequence"/>
</dbReference>
<evidence type="ECO:0000256" key="1">
    <source>
        <dbReference type="SAM" id="MobiDB-lite"/>
    </source>
</evidence>
<dbReference type="EMBL" id="CAGS01000087">
    <property type="protein sequence ID" value="CCF83019.1"/>
    <property type="molecule type" value="Genomic_DNA"/>
</dbReference>
<feature type="compositionally biased region" description="Polar residues" evidence="1">
    <location>
        <begin position="1"/>
        <end position="13"/>
    </location>
</feature>
<reference evidence="2 3" key="1">
    <citation type="journal article" date="2012" name="ISME J.">
        <title>Nitrification expanded: discovery, physiology and genomics of a nitrite-oxidizing bacterium from the phylum Chloroflexi.</title>
        <authorList>
            <person name="Sorokin D.Y."/>
            <person name="Lucker S."/>
            <person name="Vejmelkova D."/>
            <person name="Kostrikina N.A."/>
            <person name="Kleerebezem R."/>
            <person name="Rijpstra W.I."/>
            <person name="Damste J.S."/>
            <person name="Le Paslier D."/>
            <person name="Muyzer G."/>
            <person name="Wagner M."/>
            <person name="van Loosdrecht M.C."/>
            <person name="Daims H."/>
        </authorList>
    </citation>
    <scope>NUCLEOTIDE SEQUENCE [LARGE SCALE GENOMIC DNA]</scope>
    <source>
        <strain evidence="3">none</strain>
    </source>
</reference>
<comment type="caution">
    <text evidence="2">The sequence shown here is derived from an EMBL/GenBank/DDBJ whole genome shotgun (WGS) entry which is preliminary data.</text>
</comment>
<keyword evidence="3" id="KW-1185">Reference proteome</keyword>
<evidence type="ECO:0000313" key="2">
    <source>
        <dbReference type="EMBL" id="CCF83019.1"/>
    </source>
</evidence>